<keyword evidence="5" id="KW-0067">ATP-binding</keyword>
<accession>A0A975AV49</accession>
<evidence type="ECO:0000313" key="5">
    <source>
        <dbReference type="EMBL" id="QSZ26987.1"/>
    </source>
</evidence>
<gene>
    <name evidence="5" type="ORF">ACETAC_08955</name>
</gene>
<name>A0A975AV49_9THEO</name>
<evidence type="ECO:0000256" key="3">
    <source>
        <dbReference type="ARBA" id="ARBA00023014"/>
    </source>
</evidence>
<dbReference type="PANTHER" id="PTHR43063:SF1">
    <property type="entry name" value="4FE-4S CLUSTER CONTAINING PARA FAMILY ATPASE PROTEIN"/>
    <property type="match status" value="1"/>
</dbReference>
<dbReference type="KEGG" id="aaut:ACETAC_08955"/>
<dbReference type="PROSITE" id="PS51379">
    <property type="entry name" value="4FE4S_FER_2"/>
    <property type="match status" value="2"/>
</dbReference>
<feature type="domain" description="4Fe-4S ferredoxin-type" evidence="4">
    <location>
        <begin position="60"/>
        <end position="89"/>
    </location>
</feature>
<dbReference type="PANTHER" id="PTHR43063">
    <property type="entry name" value="4FE-4S CLUSTER CONTAINING PARA FAMILY ATPASE PROTEIN"/>
    <property type="match status" value="1"/>
</dbReference>
<reference evidence="5" key="1">
    <citation type="submission" date="2020-08" db="EMBL/GenBank/DDBJ databases">
        <title>Genomic insights into the carbon and energy metabolism of the first obligate autotrophic acetogenic bacterium Aceticella autotrophica gen. nov., sp. nov.</title>
        <authorList>
            <person name="Toshchakov S.V."/>
            <person name="Elcheninov A.G."/>
            <person name="Kublanov I.V."/>
            <person name="Frolov E.N."/>
            <person name="Lebedinsky A.V."/>
        </authorList>
    </citation>
    <scope>NUCLEOTIDE SEQUENCE</scope>
    <source>
        <strain evidence="5">3443-3Ac</strain>
    </source>
</reference>
<keyword evidence="5" id="KW-0547">Nucleotide-binding</keyword>
<dbReference type="PROSITE" id="PS00198">
    <property type="entry name" value="4FE4S_FER_1"/>
    <property type="match status" value="1"/>
</dbReference>
<protein>
    <submittedName>
        <fullName evidence="5">ATP-binding protein</fullName>
    </submittedName>
</protein>
<dbReference type="CDD" id="cd03110">
    <property type="entry name" value="SIMIBI_bact_arch"/>
    <property type="match status" value="1"/>
</dbReference>
<evidence type="ECO:0000313" key="6">
    <source>
        <dbReference type="Proteomes" id="UP000671913"/>
    </source>
</evidence>
<dbReference type="AlphaFoldDB" id="A0A975AV49"/>
<dbReference type="Gene3D" id="3.30.70.20">
    <property type="match status" value="1"/>
</dbReference>
<proteinExistence type="predicted"/>
<sequence>MRNVKISVLSGKGGTGKTTVAVNLAKVIDNSLYADCDVEEPNGYLFLIPDITKEIPVKIKIPEIDYSKCTLCGDCVKACRFGALAHIGKRILVFDHLCHSCGACFEMCPHNAIIEKDKIIGGIRIGKSGSVDFIEGKLNIGEAIGVPILKEIKKIINSYNDKIVVVDSSPGTSCSVINSIDNSDMCILVTEPTPYGFHDLKLAVELVRSMNLPMAVVINKSGDEDEIIEKYCKEQDIDVLMKIPFKKEIAKAYSKGKLLVDFDKEIKDKFKQLSGQVMELIKR</sequence>
<dbReference type="InterPro" id="IPR017900">
    <property type="entry name" value="4Fe4S_Fe_S_CS"/>
</dbReference>
<dbReference type="RefSeq" id="WP_284679678.1">
    <property type="nucleotide sequence ID" value="NZ_CP060096.1"/>
</dbReference>
<dbReference type="EMBL" id="CP060096">
    <property type="protein sequence ID" value="QSZ26987.1"/>
    <property type="molecule type" value="Genomic_DNA"/>
</dbReference>
<keyword evidence="1" id="KW-0479">Metal-binding</keyword>
<dbReference type="Gene3D" id="3.40.50.300">
    <property type="entry name" value="P-loop containing nucleotide triphosphate hydrolases"/>
    <property type="match status" value="1"/>
</dbReference>
<dbReference type="GO" id="GO:0005524">
    <property type="term" value="F:ATP binding"/>
    <property type="evidence" value="ECO:0007669"/>
    <property type="project" value="UniProtKB-KW"/>
</dbReference>
<evidence type="ECO:0000256" key="1">
    <source>
        <dbReference type="ARBA" id="ARBA00022723"/>
    </source>
</evidence>
<dbReference type="InterPro" id="IPR017896">
    <property type="entry name" value="4Fe4S_Fe-S-bd"/>
</dbReference>
<keyword evidence="3" id="KW-0411">Iron-sulfur</keyword>
<dbReference type="InterPro" id="IPR027417">
    <property type="entry name" value="P-loop_NTPase"/>
</dbReference>
<keyword evidence="2" id="KW-0408">Iron</keyword>
<dbReference type="SUPFAM" id="SSF52540">
    <property type="entry name" value="P-loop containing nucleoside triphosphate hydrolases"/>
    <property type="match status" value="1"/>
</dbReference>
<dbReference type="SUPFAM" id="SSF54862">
    <property type="entry name" value="4Fe-4S ferredoxins"/>
    <property type="match status" value="1"/>
</dbReference>
<dbReference type="Pfam" id="PF01656">
    <property type="entry name" value="CbiA"/>
    <property type="match status" value="1"/>
</dbReference>
<dbReference type="Pfam" id="PF00037">
    <property type="entry name" value="Fer4"/>
    <property type="match status" value="2"/>
</dbReference>
<dbReference type="GO" id="GO:0051536">
    <property type="term" value="F:iron-sulfur cluster binding"/>
    <property type="evidence" value="ECO:0007669"/>
    <property type="project" value="UniProtKB-KW"/>
</dbReference>
<evidence type="ECO:0000256" key="2">
    <source>
        <dbReference type="ARBA" id="ARBA00023004"/>
    </source>
</evidence>
<organism evidence="5 6">
    <name type="scientific">Aceticella autotrophica</name>
    <dbReference type="NCBI Taxonomy" id="2755338"/>
    <lineage>
        <taxon>Bacteria</taxon>
        <taxon>Bacillati</taxon>
        <taxon>Bacillota</taxon>
        <taxon>Clostridia</taxon>
        <taxon>Thermoanaerobacterales</taxon>
        <taxon>Thermoanaerobacteraceae</taxon>
        <taxon>Aceticella</taxon>
    </lineage>
</organism>
<evidence type="ECO:0000259" key="4">
    <source>
        <dbReference type="PROSITE" id="PS51379"/>
    </source>
</evidence>
<feature type="domain" description="4Fe-4S ferredoxin-type" evidence="4">
    <location>
        <begin position="90"/>
        <end position="118"/>
    </location>
</feature>
<dbReference type="InterPro" id="IPR002586">
    <property type="entry name" value="CobQ/CobB/MinD/ParA_Nub-bd_dom"/>
</dbReference>
<dbReference type="Proteomes" id="UP000671913">
    <property type="component" value="Chromosome"/>
</dbReference>
<dbReference type="GO" id="GO:0046872">
    <property type="term" value="F:metal ion binding"/>
    <property type="evidence" value="ECO:0007669"/>
    <property type="project" value="UniProtKB-KW"/>
</dbReference>
<keyword evidence="6" id="KW-1185">Reference proteome</keyword>